<accession>A0A7Y9H7B0</accession>
<dbReference type="AlphaFoldDB" id="A0A7Y9H7B0"/>
<protein>
    <recommendedName>
        <fullName evidence="4">Leucine rich repeat variant</fullName>
    </recommendedName>
</protein>
<evidence type="ECO:0000256" key="1">
    <source>
        <dbReference type="SAM" id="MobiDB-lite"/>
    </source>
</evidence>
<dbReference type="Proteomes" id="UP000549911">
    <property type="component" value="Unassembled WGS sequence"/>
</dbReference>
<sequence>MILFPHKAARDPGSSPAALEQLADSSRRGVVIAVAANPSTPVSALARLARSSDSAVRANVGGNPSTSGEVLAALAADPESGVEQRLAVASNESTPPETLQTLAGSKEPEIRRAVASNRATPLIARARLMTQTDLADVVRQTGFLGAPADRASIARAYGKHAERQVLVHDSEELVRRAVAEAQDVSRTTLEDLCGDSSPRVAALAQAKASSSPEVLARLVETDDLGVLTGLWRNPSTSAEDRPGIARRLASKSDAHTARQIAQHAAAPADVLQQLGRHPDDGVRETVARNASTPAETLAALAADPSEACRAAASESASAPAESLIRLAVDPSPKIRQGVAGNPATPSAILTRLADDTEMSVRAAVAANCSTPSMALQQLAAAMCRRVVEAGDAGNNTRWSAGYDSPSDEYNLTQVRIAEVSALEGLAANPSAPPDALIQIARTASTAFLRLPSGASRARTQGEDLLRSHRSLLDSLIANPALPEAGMSEVLRILLADDLSQALSKSRESILRGFLRRTTPIEILSRLRDAHWIAPRWTKKREYAPMDEGGSYYVDVLDPATFEKDRAALSHQFDIAISKLEWTKVAGGAAQALRFASAEATAPDILHELATSADVNVRRAVASNRSTPGSVLLSLARDQDPSVRRAAAAWTQRSCRHTEDIKAIQALVLLSRDDRGDVRAAVASNSGLAPYSEERKELLARLAFDPDPIVRRAVVDSYLNTDHWEDPPAAPLAHLVNEGEPDIWRAVAEFWRTPESVLDLLVATDDIDTHVGVAKHPKASAEQLARLVSSTNPTVLSVFCDPPSHYGRSQRPFDSREVIDALARNPIAPPAALARAARVTSDPALLNLIAVNPNAPQELLMELASGDSEDGVRAASLNSSIEVLRLAASNPACPGDVLEALLSHASDPDIRERLLRNSATTPEVLIRLVHDEPGPAEHA</sequence>
<comment type="caution">
    <text evidence="2">The sequence shown here is derived from an EMBL/GenBank/DDBJ whole genome shotgun (WGS) entry which is preliminary data.</text>
</comment>
<dbReference type="RefSeq" id="WP_179621267.1">
    <property type="nucleotide sequence ID" value="NZ_JACCBW010000005.1"/>
</dbReference>
<evidence type="ECO:0000313" key="2">
    <source>
        <dbReference type="EMBL" id="NYE38634.1"/>
    </source>
</evidence>
<dbReference type="EMBL" id="JACCBW010000005">
    <property type="protein sequence ID" value="NYE38634.1"/>
    <property type="molecule type" value="Genomic_DNA"/>
</dbReference>
<dbReference type="Gene3D" id="1.25.10.10">
    <property type="entry name" value="Leucine-rich Repeat Variant"/>
    <property type="match status" value="4"/>
</dbReference>
<gene>
    <name evidence="2" type="ORF">F4692_003784</name>
</gene>
<dbReference type="Pfam" id="PF01816">
    <property type="entry name" value="LRV"/>
    <property type="match status" value="2"/>
</dbReference>
<feature type="region of interest" description="Disordered" evidence="1">
    <location>
        <begin position="1"/>
        <end position="21"/>
    </location>
</feature>
<reference evidence="2 3" key="2">
    <citation type="submission" date="2020-08" db="EMBL/GenBank/DDBJ databases">
        <title>The Agave Microbiome: Exploring the role of microbial communities in plant adaptations to desert environments.</title>
        <authorList>
            <person name="Partida-Martinez L.P."/>
        </authorList>
    </citation>
    <scope>NUCLEOTIDE SEQUENCE [LARGE SCALE GENOMIC DNA]</scope>
    <source>
        <strain evidence="2 3">AT2.17</strain>
    </source>
</reference>
<dbReference type="SUPFAM" id="SSF48371">
    <property type="entry name" value="ARM repeat"/>
    <property type="match status" value="3"/>
</dbReference>
<dbReference type="InterPro" id="IPR016024">
    <property type="entry name" value="ARM-type_fold"/>
</dbReference>
<reference evidence="2 3" key="1">
    <citation type="submission" date="2020-07" db="EMBL/GenBank/DDBJ databases">
        <authorList>
            <person name="Partida-Martinez L."/>
            <person name="Huntemann M."/>
            <person name="Clum A."/>
            <person name="Wang J."/>
            <person name="Palaniappan K."/>
            <person name="Ritter S."/>
            <person name="Chen I.-M."/>
            <person name="Stamatis D."/>
            <person name="Reddy T."/>
            <person name="O'Malley R."/>
            <person name="Daum C."/>
            <person name="Shapiro N."/>
            <person name="Ivanova N."/>
            <person name="Kyrpides N."/>
            <person name="Woyke T."/>
        </authorList>
    </citation>
    <scope>NUCLEOTIDE SEQUENCE [LARGE SCALE GENOMIC DNA]</scope>
    <source>
        <strain evidence="2 3">AT2.17</strain>
    </source>
</reference>
<keyword evidence="3" id="KW-1185">Reference proteome</keyword>
<evidence type="ECO:0000313" key="3">
    <source>
        <dbReference type="Proteomes" id="UP000549911"/>
    </source>
</evidence>
<name>A0A7Y9H7B0_9ACTN</name>
<dbReference type="InterPro" id="IPR004830">
    <property type="entry name" value="LRR_variant"/>
</dbReference>
<dbReference type="InterPro" id="IPR011989">
    <property type="entry name" value="ARM-like"/>
</dbReference>
<organism evidence="2 3">
    <name type="scientific">Nocardioides cavernae</name>
    <dbReference type="NCBI Taxonomy" id="1921566"/>
    <lineage>
        <taxon>Bacteria</taxon>
        <taxon>Bacillati</taxon>
        <taxon>Actinomycetota</taxon>
        <taxon>Actinomycetes</taxon>
        <taxon>Propionibacteriales</taxon>
        <taxon>Nocardioidaceae</taxon>
        <taxon>Nocardioides</taxon>
    </lineage>
</organism>
<proteinExistence type="predicted"/>
<evidence type="ECO:0008006" key="4">
    <source>
        <dbReference type="Google" id="ProtNLM"/>
    </source>
</evidence>